<dbReference type="RefSeq" id="XP_037142549.1">
    <property type="nucleotide sequence ID" value="XM_037286654.1"/>
</dbReference>
<dbReference type="AlphaFoldDB" id="A0A7H9AX19"/>
<evidence type="ECO:0000313" key="2">
    <source>
        <dbReference type="Proteomes" id="UP000509704"/>
    </source>
</evidence>
<dbReference type="OrthoDB" id="4067598at2759"/>
<organism evidence="1 2">
    <name type="scientific">Zygotorulaspora mrakii</name>
    <name type="common">Zygosaccharomyces mrakii</name>
    <dbReference type="NCBI Taxonomy" id="42260"/>
    <lineage>
        <taxon>Eukaryota</taxon>
        <taxon>Fungi</taxon>
        <taxon>Dikarya</taxon>
        <taxon>Ascomycota</taxon>
        <taxon>Saccharomycotina</taxon>
        <taxon>Saccharomycetes</taxon>
        <taxon>Saccharomycetales</taxon>
        <taxon>Saccharomycetaceae</taxon>
        <taxon>Zygotorulaspora</taxon>
    </lineage>
</organism>
<reference evidence="1 2" key="1">
    <citation type="submission" date="2020-07" db="EMBL/GenBank/DDBJ databases">
        <title>The yeast mating-type switching endonuclease HO is a domesticated member of an unorthodox homing genetic element family.</title>
        <authorList>
            <person name="Coughlan A.Y."/>
            <person name="Lombardi L."/>
            <person name="Braun-Galleani S."/>
            <person name="Martos A.R."/>
            <person name="Galeote V."/>
            <person name="Bigey F."/>
            <person name="Dequin S."/>
            <person name="Byrne K.P."/>
            <person name="Wolfe K.H."/>
        </authorList>
    </citation>
    <scope>NUCLEOTIDE SEQUENCE [LARGE SCALE GENOMIC DNA]</scope>
    <source>
        <strain evidence="1 2">NRRL Y-6702</strain>
    </source>
</reference>
<proteinExistence type="predicted"/>
<evidence type="ECO:0000313" key="1">
    <source>
        <dbReference type="EMBL" id="QLG70821.1"/>
    </source>
</evidence>
<protein>
    <submittedName>
        <fullName evidence="1">Uncharacterized protein</fullName>
    </submittedName>
</protein>
<dbReference type="KEGG" id="zmk:HG535_0A07630"/>
<dbReference type="Proteomes" id="UP000509704">
    <property type="component" value="Chromosome 1"/>
</dbReference>
<dbReference type="EMBL" id="CP058604">
    <property type="protein sequence ID" value="QLG70821.1"/>
    <property type="molecule type" value="Genomic_DNA"/>
</dbReference>
<gene>
    <name evidence="1" type="ORF">HG535_0A07630</name>
</gene>
<name>A0A7H9AX19_ZYGMR</name>
<dbReference type="GeneID" id="59234457"/>
<keyword evidence="2" id="KW-1185">Reference proteome</keyword>
<accession>A0A7H9AX19</accession>
<sequence length="125" mass="14833">MLTPDSVRESVEEFQKRSLCEDVDYSMLSHQKDFLDNKLLQKKYFNKQLLLLYSQLERTRNYQEFVDVLMNNRSLLREIFTLEGQSFTSSLVEPELDLSFKFGIDVQEYINDDDELLALYGDDLL</sequence>